<evidence type="ECO:0000256" key="1">
    <source>
        <dbReference type="ARBA" id="ARBA00022801"/>
    </source>
</evidence>
<feature type="chain" id="PRO_5047510525" evidence="3">
    <location>
        <begin position="25"/>
        <end position="672"/>
    </location>
</feature>
<gene>
    <name evidence="5" type="ORF">R0135_13380</name>
</gene>
<dbReference type="EC" id="3.4.-.-" evidence="5"/>
<organism evidence="5 6">
    <name type="scientific">Congregibacter variabilis</name>
    <dbReference type="NCBI Taxonomy" id="3081200"/>
    <lineage>
        <taxon>Bacteria</taxon>
        <taxon>Pseudomonadati</taxon>
        <taxon>Pseudomonadota</taxon>
        <taxon>Gammaproteobacteria</taxon>
        <taxon>Cellvibrionales</taxon>
        <taxon>Halieaceae</taxon>
        <taxon>Congregibacter</taxon>
    </lineage>
</organism>
<keyword evidence="1 5" id="KW-0378">Hydrolase</keyword>
<dbReference type="InterPro" id="IPR011042">
    <property type="entry name" value="6-blade_b-propeller_TolB-like"/>
</dbReference>
<dbReference type="PANTHER" id="PTHR42776:SF27">
    <property type="entry name" value="DIPEPTIDYL PEPTIDASE FAMILY MEMBER 6"/>
    <property type="match status" value="1"/>
</dbReference>
<reference evidence="5 6" key="1">
    <citation type="submission" date="2023-10" db="EMBL/GenBank/DDBJ databases">
        <title>Two novel species belonging to the OM43/NOR5 clade.</title>
        <authorList>
            <person name="Park M."/>
        </authorList>
    </citation>
    <scope>NUCLEOTIDE SEQUENCE [LARGE SCALE GENOMIC DNA]</scope>
    <source>
        <strain evidence="5 6">IMCC43200</strain>
    </source>
</reference>
<name>A0ABZ0I0S5_9GAMM</name>
<feature type="signal peptide" evidence="3">
    <location>
        <begin position="1"/>
        <end position="24"/>
    </location>
</feature>
<dbReference type="Pfam" id="PF00326">
    <property type="entry name" value="Peptidase_S9"/>
    <property type="match status" value="1"/>
</dbReference>
<dbReference type="SUPFAM" id="SSF53474">
    <property type="entry name" value="alpha/beta-Hydrolases"/>
    <property type="match status" value="1"/>
</dbReference>
<dbReference type="Gene3D" id="3.40.50.1820">
    <property type="entry name" value="alpha/beta hydrolase"/>
    <property type="match status" value="1"/>
</dbReference>
<dbReference type="Gene3D" id="2.120.10.30">
    <property type="entry name" value="TolB, C-terminal domain"/>
    <property type="match status" value="2"/>
</dbReference>
<dbReference type="Proteomes" id="UP001626537">
    <property type="component" value="Chromosome"/>
</dbReference>
<dbReference type="InterPro" id="IPR011659">
    <property type="entry name" value="WD40"/>
</dbReference>
<dbReference type="EMBL" id="CP136864">
    <property type="protein sequence ID" value="WOJ92771.1"/>
    <property type="molecule type" value="Genomic_DNA"/>
</dbReference>
<protein>
    <submittedName>
        <fullName evidence="5">S9 family peptidase</fullName>
        <ecNumber evidence="5">3.4.-.-</ecNumber>
    </submittedName>
</protein>
<evidence type="ECO:0000313" key="6">
    <source>
        <dbReference type="Proteomes" id="UP001626537"/>
    </source>
</evidence>
<dbReference type="SUPFAM" id="SSF82171">
    <property type="entry name" value="DPP6 N-terminal domain-like"/>
    <property type="match status" value="1"/>
</dbReference>
<accession>A0ABZ0I0S5</accession>
<keyword evidence="2" id="KW-0720">Serine protease</keyword>
<proteinExistence type="predicted"/>
<evidence type="ECO:0000256" key="2">
    <source>
        <dbReference type="ARBA" id="ARBA00022825"/>
    </source>
</evidence>
<dbReference type="Pfam" id="PF07676">
    <property type="entry name" value="PD40"/>
    <property type="match status" value="4"/>
</dbReference>
<dbReference type="GO" id="GO:0016787">
    <property type="term" value="F:hydrolase activity"/>
    <property type="evidence" value="ECO:0007669"/>
    <property type="project" value="UniProtKB-KW"/>
</dbReference>
<keyword evidence="6" id="KW-1185">Reference proteome</keyword>
<keyword evidence="3" id="KW-0732">Signal</keyword>
<dbReference type="RefSeq" id="WP_407347374.1">
    <property type="nucleotide sequence ID" value="NZ_CP136864.1"/>
</dbReference>
<evidence type="ECO:0000259" key="4">
    <source>
        <dbReference type="Pfam" id="PF00326"/>
    </source>
</evidence>
<feature type="domain" description="Peptidase S9 prolyl oligopeptidase catalytic" evidence="4">
    <location>
        <begin position="465"/>
        <end position="670"/>
    </location>
</feature>
<sequence>MRFLSFRFSVIALCFGILAMATQAQPESEQRLLTIDDLMAMERVGDPQISPDGRWVAYTVTQKNLEEDKSRTRIWMMSTDGGEAIPMTSVDSSASRPRWSPDNKYLSFAASRGEDAKTQVWSLNRLGGDAMQVTDVKQGVSDFAWSPDGSRLLLTIKDPSPAELTEDKDDDDKPQPHVIDRIQFKQDYQGYLDRRRKHLYVYTPGDEAPVQITFGDYDDEDPVWSPDGKSVAFVSDRSETPDLYYGSNIWVVAVDEEKHRLQKVTADSGKERSPTWSPDGKSIAYISSTGPDVGGSALTPTRRLALASLDGGERQILTPDLDRNLSDPQFTDDGGRISFRLEDEGQVHLASIGVQGEMFRRDLEGPVTVRDVARKGDRTVVLAESADQPSNLYTLSDGYLTGLTSVNAALLADVARPEVEKLSFASADGTEVEAFFVKPVGYEEGKRYPTILWLHGGPASQFSYSYRDTAQLFAANGYAVIMPNPRGSVGYGEAFAKGTVAAWGEKDVADVLAAVDHGIELGLVDGDRLGVGGWSYGGILTNYVITQSTRFKAASSGASLGLVPANYGHDHYQLMYELEFGLPWENRERWDALSPFWKVENITTPTQWMGGEKDWNVPIINSEQMYLAMKRLGKETQLVVYPDEHHGIRRPSFVRDRYERWLGWFDQHLKTP</sequence>
<evidence type="ECO:0000256" key="3">
    <source>
        <dbReference type="SAM" id="SignalP"/>
    </source>
</evidence>
<dbReference type="InterPro" id="IPR001375">
    <property type="entry name" value="Peptidase_S9_cat"/>
</dbReference>
<evidence type="ECO:0000313" key="5">
    <source>
        <dbReference type="EMBL" id="WOJ92771.1"/>
    </source>
</evidence>
<dbReference type="PANTHER" id="PTHR42776">
    <property type="entry name" value="SERINE PEPTIDASE S9 FAMILY MEMBER"/>
    <property type="match status" value="1"/>
</dbReference>
<keyword evidence="2" id="KW-0645">Protease</keyword>
<dbReference type="InterPro" id="IPR029058">
    <property type="entry name" value="AB_hydrolase_fold"/>
</dbReference>